<reference evidence="1" key="2">
    <citation type="submission" date="2021-04" db="EMBL/GenBank/DDBJ databases">
        <authorList>
            <person name="Gilroy R."/>
        </authorList>
    </citation>
    <scope>NUCLEOTIDE SEQUENCE</scope>
    <source>
        <strain evidence="1">ChiBcec1-1093</strain>
    </source>
</reference>
<gene>
    <name evidence="1" type="ORF">IAA17_10410</name>
</gene>
<dbReference type="AlphaFoldDB" id="A0A9D2GKE5"/>
<protein>
    <submittedName>
        <fullName evidence="1">Uncharacterized protein</fullName>
    </submittedName>
</protein>
<reference evidence="1" key="1">
    <citation type="journal article" date="2021" name="PeerJ">
        <title>Extensive microbial diversity within the chicken gut microbiome revealed by metagenomics and culture.</title>
        <authorList>
            <person name="Gilroy R."/>
            <person name="Ravi A."/>
            <person name="Getino M."/>
            <person name="Pursley I."/>
            <person name="Horton D.L."/>
            <person name="Alikhan N.F."/>
            <person name="Baker D."/>
            <person name="Gharbi K."/>
            <person name="Hall N."/>
            <person name="Watson M."/>
            <person name="Adriaenssens E.M."/>
            <person name="Foster-Nyarko E."/>
            <person name="Jarju S."/>
            <person name="Secka A."/>
            <person name="Antonio M."/>
            <person name="Oren A."/>
            <person name="Chaudhuri R.R."/>
            <person name="La Ragione R."/>
            <person name="Hildebrand F."/>
            <person name="Pallen M.J."/>
        </authorList>
    </citation>
    <scope>NUCLEOTIDE SEQUENCE</scope>
    <source>
        <strain evidence="1">ChiBcec1-1093</strain>
    </source>
</reference>
<comment type="caution">
    <text evidence="1">The sequence shown here is derived from an EMBL/GenBank/DDBJ whole genome shotgun (WGS) entry which is preliminary data.</text>
</comment>
<proteinExistence type="predicted"/>
<evidence type="ECO:0000313" key="2">
    <source>
        <dbReference type="Proteomes" id="UP000824101"/>
    </source>
</evidence>
<organism evidence="1 2">
    <name type="scientific">Candidatus Lachnoclostridium stercorigallinarum</name>
    <dbReference type="NCBI Taxonomy" id="2838634"/>
    <lineage>
        <taxon>Bacteria</taxon>
        <taxon>Bacillati</taxon>
        <taxon>Bacillota</taxon>
        <taxon>Clostridia</taxon>
        <taxon>Lachnospirales</taxon>
        <taxon>Lachnospiraceae</taxon>
    </lineage>
</organism>
<accession>A0A9D2GKE5</accession>
<dbReference type="EMBL" id="DXBC01000166">
    <property type="protein sequence ID" value="HIZ80186.1"/>
    <property type="molecule type" value="Genomic_DNA"/>
</dbReference>
<dbReference type="Proteomes" id="UP000824101">
    <property type="component" value="Unassembled WGS sequence"/>
</dbReference>
<name>A0A9D2GKE5_9FIRM</name>
<sequence>MKELYRTEISGGNMDFLMGEEHTPRQMVEFLNSGAVFRGFDDVIKRLYPGEDLGERLTAGMERLTGESHESTARKVRNWLNGRSVPRGRETLFQMCFALGLDEARASRLLGAADGMGIHYRDPEELVYAYALRTGRSYEEAQKLKKDAEEICRERPAERREEEPAYTRRIQEAFLRVRTDGELMDFFRENGGNLGKLHETAYRKFAELLEILRRPEGERDKAGPAGEEERAYTMEEIVFHYLGMNVPEGRKLEEMTPLQKLVKKYWPNESSLVNMKNRKEDVSRKVMILLYLIIESYNEEDWEEDLEEEPEDGDTRLEIRLEKLNLFLDAYGMSLLDPGNAFDLLVLYAMRAEEMGEQMELVLDELYMGRGRRKKVEK</sequence>
<evidence type="ECO:0000313" key="1">
    <source>
        <dbReference type="EMBL" id="HIZ80186.1"/>
    </source>
</evidence>